<dbReference type="AlphaFoldDB" id="A0A895XS46"/>
<reference evidence="1" key="1">
    <citation type="submission" date="2021-02" db="EMBL/GenBank/DDBJ databases">
        <title>Natronoglycomyces albus gen. nov., sp. nov, a haloalkaliphilic actinobacterium from a soda solonchak soil.</title>
        <authorList>
            <person name="Sorokin D.Y."/>
            <person name="Khijniak T.V."/>
            <person name="Zakharycheva A.P."/>
            <person name="Boueva O.V."/>
            <person name="Ariskina E.V."/>
            <person name="Hahnke R.L."/>
            <person name="Bunk B."/>
            <person name="Sproer C."/>
            <person name="Schumann P."/>
            <person name="Evtushenko L.I."/>
            <person name="Kublanov I.V."/>
        </authorList>
    </citation>
    <scope>NUCLEOTIDE SEQUENCE</scope>
    <source>
        <strain evidence="1">DSM 106290</strain>
    </source>
</reference>
<accession>A0A895XS46</accession>
<dbReference type="Proteomes" id="UP000662939">
    <property type="component" value="Chromosome"/>
</dbReference>
<proteinExistence type="predicted"/>
<protein>
    <submittedName>
        <fullName evidence="1">Uncharacterized protein</fullName>
    </submittedName>
</protein>
<dbReference type="KEGG" id="nav:JQS30_06305"/>
<evidence type="ECO:0000313" key="2">
    <source>
        <dbReference type="Proteomes" id="UP000662939"/>
    </source>
</evidence>
<organism evidence="1 2">
    <name type="scientific">Natronoglycomyces albus</name>
    <dbReference type="NCBI Taxonomy" id="2811108"/>
    <lineage>
        <taxon>Bacteria</taxon>
        <taxon>Bacillati</taxon>
        <taxon>Actinomycetota</taxon>
        <taxon>Actinomycetes</taxon>
        <taxon>Glycomycetales</taxon>
        <taxon>Glycomycetaceae</taxon>
        <taxon>Natronoglycomyces</taxon>
    </lineage>
</organism>
<dbReference type="RefSeq" id="WP_213172523.1">
    <property type="nucleotide sequence ID" value="NZ_CP070496.1"/>
</dbReference>
<keyword evidence="2" id="KW-1185">Reference proteome</keyword>
<dbReference type="EMBL" id="CP070496">
    <property type="protein sequence ID" value="QSB06512.1"/>
    <property type="molecule type" value="Genomic_DNA"/>
</dbReference>
<evidence type="ECO:0000313" key="1">
    <source>
        <dbReference type="EMBL" id="QSB06512.1"/>
    </source>
</evidence>
<sequence length="118" mass="13622">MSGHIFRQAWIDGVTKHFPGEPKPGYVAPWEEMSEWEQTAAQTVYDQIEQFVNVSGGATARLSREQRGRFVATCWIAQIHKLIEKPKPSYVADWDQLPNWQRETDSDIFDAVEREVLS</sequence>
<gene>
    <name evidence="1" type="ORF">JQS30_06305</name>
</gene>
<name>A0A895XS46_9ACTN</name>